<protein>
    <submittedName>
        <fullName evidence="2">Toprim domain-containing protein</fullName>
    </submittedName>
</protein>
<feature type="compositionally biased region" description="Basic and acidic residues" evidence="1">
    <location>
        <begin position="534"/>
        <end position="559"/>
    </location>
</feature>
<feature type="region of interest" description="Disordered" evidence="1">
    <location>
        <begin position="521"/>
        <end position="603"/>
    </location>
</feature>
<evidence type="ECO:0000256" key="1">
    <source>
        <dbReference type="SAM" id="MobiDB-lite"/>
    </source>
</evidence>
<feature type="region of interest" description="Disordered" evidence="1">
    <location>
        <begin position="115"/>
        <end position="137"/>
    </location>
</feature>
<gene>
    <name evidence="2" type="ORF">FOA19_22755</name>
</gene>
<feature type="compositionally biased region" description="Polar residues" evidence="1">
    <location>
        <begin position="450"/>
        <end position="462"/>
    </location>
</feature>
<evidence type="ECO:0000313" key="3">
    <source>
        <dbReference type="Proteomes" id="UP000324133"/>
    </source>
</evidence>
<feature type="compositionally biased region" description="Basic and acidic residues" evidence="1">
    <location>
        <begin position="567"/>
        <end position="576"/>
    </location>
</feature>
<sequence length="653" mass="74680">MERKFLENDPQELERFKERIDLVEYAQKQGYQIMAQGKREDWQHLEKGGEHIIVTRKDDKQVYFNPGDDRDKGTIIDFVKTRESKNLGEVRQHLREYLNEYPEPQRTYAAAPARLDGLPVGKPKGHGGTATETEEEKRTRLISEVLGVKRELTDRAYLYSRSLTDETIDSPAFQGRVFTTEKNEHGFRNTAFPLYNEHGLASVEQKNTGYKNLLELPKDGIWVSHPTQGKGTPIERLVLNESAIDSMSYHQLKNDGKNTMYIATAGTVTERQTALIQRVIDKQNPQEVILADDRDAGGRRFNINYLNDLQPARPFKELANQEAYSEASRPVQWHATTGRYHANLRVEYHHENSQEGVERIKYLTGQVERINSVQEEPSIEMKVQRSTEKDTVIKLSVAKADTAQLEVISQELYRQREQLRPEQERHPVNFIRVEYPIAKDYNRDLELASQGLSSSQIQAQATQDEREREAQRLHKEQLRAEAQRLEQAQYLLQLQQSNDAQDRRLQHKEVHQDKAILATSSAVSAKTDAGQRLPAKEQLDGPGSEKELIIKVEERDKGTGAKGQAEAVKDTVERSGAKVGDIQSTSTNGLRHSEMKVAYRTDDPEIGKISKTLDAIGNQKGNDVVEHHSDRTERRNIASNMENYRPSQQEITR</sequence>
<reference evidence="2 3" key="1">
    <citation type="submission" date="2019-07" db="EMBL/GenBank/DDBJ databases">
        <title>Rufibacter sp. nov., isolated from lake sediment.</title>
        <authorList>
            <person name="Qu J.-H."/>
        </authorList>
    </citation>
    <scope>NUCLEOTIDE SEQUENCE [LARGE SCALE GENOMIC DNA]</scope>
    <source>
        <strain evidence="2 3">NBS58-1</strain>
    </source>
</reference>
<feature type="region of interest" description="Disordered" evidence="1">
    <location>
        <begin position="617"/>
        <end position="653"/>
    </location>
</feature>
<feature type="compositionally biased region" description="Basic and acidic residues" evidence="1">
    <location>
        <begin position="591"/>
        <end position="603"/>
    </location>
</feature>
<feature type="compositionally biased region" description="Polar residues" evidence="1">
    <location>
        <begin position="637"/>
        <end position="653"/>
    </location>
</feature>
<dbReference type="AlphaFoldDB" id="A0A5B6TII8"/>
<dbReference type="Pfam" id="PF13155">
    <property type="entry name" value="Toprim_2"/>
    <property type="match status" value="1"/>
</dbReference>
<dbReference type="RefSeq" id="WP_149093182.1">
    <property type="nucleotide sequence ID" value="NZ_VKKY01000004.1"/>
</dbReference>
<organism evidence="2 3">
    <name type="scientific">Rufibacter hautae</name>
    <dbReference type="NCBI Taxonomy" id="2595005"/>
    <lineage>
        <taxon>Bacteria</taxon>
        <taxon>Pseudomonadati</taxon>
        <taxon>Bacteroidota</taxon>
        <taxon>Cytophagia</taxon>
        <taxon>Cytophagales</taxon>
        <taxon>Hymenobacteraceae</taxon>
        <taxon>Rufibacter</taxon>
    </lineage>
</organism>
<dbReference type="EMBL" id="VKKY01000004">
    <property type="protein sequence ID" value="KAA3435972.1"/>
    <property type="molecule type" value="Genomic_DNA"/>
</dbReference>
<dbReference type="OrthoDB" id="1032058at2"/>
<comment type="caution">
    <text evidence="2">The sequence shown here is derived from an EMBL/GenBank/DDBJ whole genome shotgun (WGS) entry which is preliminary data.</text>
</comment>
<name>A0A5B6TII8_9BACT</name>
<accession>A0A5B6TII8</accession>
<feature type="compositionally biased region" description="Basic and acidic residues" evidence="1">
    <location>
        <begin position="623"/>
        <end position="636"/>
    </location>
</feature>
<evidence type="ECO:0000313" key="2">
    <source>
        <dbReference type="EMBL" id="KAA3435972.1"/>
    </source>
</evidence>
<feature type="region of interest" description="Disordered" evidence="1">
    <location>
        <begin position="450"/>
        <end position="473"/>
    </location>
</feature>
<feature type="compositionally biased region" description="Basic and acidic residues" evidence="1">
    <location>
        <begin position="463"/>
        <end position="473"/>
    </location>
</feature>
<keyword evidence="3" id="KW-1185">Reference proteome</keyword>
<dbReference type="Proteomes" id="UP000324133">
    <property type="component" value="Unassembled WGS sequence"/>
</dbReference>
<proteinExistence type="predicted"/>